<sequence length="185" mass="20553">MISKGGDAVFQRFVVGMGIAVFMFIAGVTYFYFNKGEAIATEAAPSKKPAAEEETAAKAVIQESFCQKTPERKLSAYKSMSEEALVQEVHNMTHQKVAANEKWGASEITKEKVDALYSAISNQTFADTELQDMLLGILKPWKKGDFSNAVKAHNEIWAYQKGNIGKAERRLTPSEEAAYIKENFK</sequence>
<dbReference type="EMBL" id="LRPN01000072">
    <property type="protein sequence ID" value="KWZ81564.1"/>
    <property type="molecule type" value="Genomic_DNA"/>
</dbReference>
<organism evidence="2 3">
    <name type="scientific">Heyndrickxia coagulans</name>
    <name type="common">Weizmannia coagulans</name>
    <dbReference type="NCBI Taxonomy" id="1398"/>
    <lineage>
        <taxon>Bacteria</taxon>
        <taxon>Bacillati</taxon>
        <taxon>Bacillota</taxon>
        <taxon>Bacilli</taxon>
        <taxon>Bacillales</taxon>
        <taxon>Bacillaceae</taxon>
        <taxon>Heyndrickxia</taxon>
    </lineage>
</organism>
<keyword evidence="1" id="KW-0812">Transmembrane</keyword>
<dbReference type="Pfam" id="PF19754">
    <property type="entry name" value="DUF6241"/>
    <property type="match status" value="1"/>
</dbReference>
<keyword evidence="2" id="KW-0966">Cell projection</keyword>
<keyword evidence="1" id="KW-0472">Membrane</keyword>
<dbReference type="AlphaFoldDB" id="A0A133KPS5"/>
<gene>
    <name evidence="2" type="ORF">HMPREF3213_01979</name>
</gene>
<evidence type="ECO:0000256" key="1">
    <source>
        <dbReference type="SAM" id="Phobius"/>
    </source>
</evidence>
<keyword evidence="1" id="KW-1133">Transmembrane helix</keyword>
<name>A0A133KPS5_HEYCO</name>
<proteinExistence type="predicted"/>
<accession>A0A133KPS5</accession>
<comment type="caution">
    <text evidence="2">The sequence shown here is derived from an EMBL/GenBank/DDBJ whole genome shotgun (WGS) entry which is preliminary data.</text>
</comment>
<keyword evidence="2" id="KW-0969">Cilium</keyword>
<dbReference type="Proteomes" id="UP000070376">
    <property type="component" value="Unassembled WGS sequence"/>
</dbReference>
<reference evidence="3" key="1">
    <citation type="submission" date="2016-01" db="EMBL/GenBank/DDBJ databases">
        <authorList>
            <person name="Mitreva M."/>
            <person name="Pepin K.H."/>
            <person name="Mihindukulasuriya K.A."/>
            <person name="Fulton R."/>
            <person name="Fronick C."/>
            <person name="O'Laughlin M."/>
            <person name="Miner T."/>
            <person name="Herter B."/>
            <person name="Rosa B.A."/>
            <person name="Cordes M."/>
            <person name="Tomlinson C."/>
            <person name="Wollam A."/>
            <person name="Palsikar V.B."/>
            <person name="Mardis E.R."/>
            <person name="Wilson R.K."/>
        </authorList>
    </citation>
    <scope>NUCLEOTIDE SEQUENCE [LARGE SCALE GENOMIC DNA]</scope>
    <source>
        <strain evidence="3">GED7749B</strain>
    </source>
</reference>
<protein>
    <submittedName>
        <fullName evidence="2">Putative flagellar protein FliS</fullName>
    </submittedName>
</protein>
<feature type="transmembrane region" description="Helical" evidence="1">
    <location>
        <begin position="12"/>
        <end position="33"/>
    </location>
</feature>
<dbReference type="PATRIC" id="fig|1398.22.peg.1981"/>
<evidence type="ECO:0000313" key="3">
    <source>
        <dbReference type="Proteomes" id="UP000070376"/>
    </source>
</evidence>
<dbReference type="InterPro" id="IPR046208">
    <property type="entry name" value="DUF6241"/>
</dbReference>
<evidence type="ECO:0000313" key="2">
    <source>
        <dbReference type="EMBL" id="KWZ81564.1"/>
    </source>
</evidence>
<keyword evidence="2" id="KW-0282">Flagellum</keyword>